<dbReference type="InterPro" id="IPR006638">
    <property type="entry name" value="Elp3/MiaA/NifB-like_rSAM"/>
</dbReference>
<evidence type="ECO:0000259" key="4">
    <source>
        <dbReference type="PROSITE" id="PS51918"/>
    </source>
</evidence>
<keyword evidence="2" id="KW-0408">Iron</keyword>
<keyword evidence="6" id="KW-1185">Reference proteome</keyword>
<evidence type="ECO:0000313" key="5">
    <source>
        <dbReference type="EMBL" id="MBP3954042.1"/>
    </source>
</evidence>
<dbReference type="InterPro" id="IPR058240">
    <property type="entry name" value="rSAM_sf"/>
</dbReference>
<dbReference type="CDD" id="cd01335">
    <property type="entry name" value="Radical_SAM"/>
    <property type="match status" value="1"/>
</dbReference>
<dbReference type="SFLD" id="SFLDG01084">
    <property type="entry name" value="Uncharacterised_Radical_SAM_Su"/>
    <property type="match status" value="1"/>
</dbReference>
<name>A0ABS5BKN2_9BACT</name>
<dbReference type="SFLD" id="SFLDS00029">
    <property type="entry name" value="Radical_SAM"/>
    <property type="match status" value="1"/>
</dbReference>
<accession>A0ABS5BKN2</accession>
<evidence type="ECO:0000313" key="6">
    <source>
        <dbReference type="Proteomes" id="UP000676565"/>
    </source>
</evidence>
<organism evidence="5 6">
    <name type="scientific">Gemmata palustris</name>
    <dbReference type="NCBI Taxonomy" id="2822762"/>
    <lineage>
        <taxon>Bacteria</taxon>
        <taxon>Pseudomonadati</taxon>
        <taxon>Planctomycetota</taxon>
        <taxon>Planctomycetia</taxon>
        <taxon>Gemmatales</taxon>
        <taxon>Gemmataceae</taxon>
        <taxon>Gemmata</taxon>
    </lineage>
</organism>
<dbReference type="PANTHER" id="PTHR43432:SF3">
    <property type="entry name" value="SLR0285 PROTEIN"/>
    <property type="match status" value="1"/>
</dbReference>
<dbReference type="RefSeq" id="WP_210652134.1">
    <property type="nucleotide sequence ID" value="NZ_JAGKQQ010000001.1"/>
</dbReference>
<keyword evidence="1" id="KW-0479">Metal-binding</keyword>
<evidence type="ECO:0000256" key="2">
    <source>
        <dbReference type="ARBA" id="ARBA00023004"/>
    </source>
</evidence>
<dbReference type="InterPro" id="IPR007197">
    <property type="entry name" value="rSAM"/>
</dbReference>
<dbReference type="Pfam" id="PF04055">
    <property type="entry name" value="Radical_SAM"/>
    <property type="match status" value="1"/>
</dbReference>
<dbReference type="SMART" id="SM00729">
    <property type="entry name" value="Elp3"/>
    <property type="match status" value="1"/>
</dbReference>
<dbReference type="Proteomes" id="UP000676565">
    <property type="component" value="Unassembled WGS sequence"/>
</dbReference>
<comment type="caution">
    <text evidence="5">The sequence shown here is derived from an EMBL/GenBank/DDBJ whole genome shotgun (WGS) entry which is preliminary data.</text>
</comment>
<dbReference type="Gene3D" id="3.80.30.30">
    <property type="match status" value="1"/>
</dbReference>
<dbReference type="SUPFAM" id="SSF102114">
    <property type="entry name" value="Radical SAM enzymes"/>
    <property type="match status" value="1"/>
</dbReference>
<dbReference type="PROSITE" id="PS51918">
    <property type="entry name" value="RADICAL_SAM"/>
    <property type="match status" value="1"/>
</dbReference>
<feature type="domain" description="Radical SAM core" evidence="4">
    <location>
        <begin position="18"/>
        <end position="253"/>
    </location>
</feature>
<dbReference type="PANTHER" id="PTHR43432">
    <property type="entry name" value="SLR0285 PROTEIN"/>
    <property type="match status" value="1"/>
</dbReference>
<dbReference type="EMBL" id="JAGKQQ010000001">
    <property type="protein sequence ID" value="MBP3954042.1"/>
    <property type="molecule type" value="Genomic_DNA"/>
</dbReference>
<gene>
    <name evidence="5" type="ORF">J8F10_01855</name>
</gene>
<reference evidence="5 6" key="1">
    <citation type="submission" date="2021-04" db="EMBL/GenBank/DDBJ databases">
        <authorList>
            <person name="Ivanova A."/>
        </authorList>
    </citation>
    <scope>NUCLEOTIDE SEQUENCE [LARGE SCALE GENOMIC DNA]</scope>
    <source>
        <strain evidence="5 6">G18</strain>
    </source>
</reference>
<sequence>MELIESRSIFSPATGFIRRGGFEWTCNPYVGCTFGCTYCYAAFLPQNRRPPDEWGKWITAKKNAAALAEKHAPRIAGLPVYMSSVTDPYQPIERGLMLTRGILEAIRPHQPRLTIQTRGPLVARDIDVLKEFHSLRVNMSIPTDSERVRQQFEPKAPPLDRRWDALAQLKDAGIAVGVCVTPTLPVANVDTFARRIADFKPDVVVCQDFHDAGGRFGADTGAEARTLLAETGWGPADYRRFVNRLRLSATVFEGESGFFPPPVGEERQKSATDERR</sequence>
<protein>
    <submittedName>
        <fullName evidence="5">Radical SAM protein</fullName>
    </submittedName>
</protein>
<proteinExistence type="predicted"/>
<evidence type="ECO:0000256" key="1">
    <source>
        <dbReference type="ARBA" id="ARBA00022723"/>
    </source>
</evidence>
<evidence type="ECO:0000256" key="3">
    <source>
        <dbReference type="ARBA" id="ARBA00023014"/>
    </source>
</evidence>
<keyword evidence="3" id="KW-0411">Iron-sulfur</keyword>
<dbReference type="InterPro" id="IPR040086">
    <property type="entry name" value="MJ0683-like"/>
</dbReference>